<sequence>SITRSQLVIICRCPVIAEYYRRGRELYVNNTVLSPVISCTLLCMALHSIAEPYKTVCLQWKAITQHTVKQHTAHS</sequence>
<organism evidence="1 2">
    <name type="scientific">Staurois parvus</name>
    <dbReference type="NCBI Taxonomy" id="386267"/>
    <lineage>
        <taxon>Eukaryota</taxon>
        <taxon>Metazoa</taxon>
        <taxon>Chordata</taxon>
        <taxon>Craniata</taxon>
        <taxon>Vertebrata</taxon>
        <taxon>Euteleostomi</taxon>
        <taxon>Amphibia</taxon>
        <taxon>Batrachia</taxon>
        <taxon>Anura</taxon>
        <taxon>Neobatrachia</taxon>
        <taxon>Ranoidea</taxon>
        <taxon>Ranidae</taxon>
        <taxon>Staurois</taxon>
    </lineage>
</organism>
<feature type="non-terminal residue" evidence="1">
    <location>
        <position position="1"/>
    </location>
</feature>
<keyword evidence="2" id="KW-1185">Reference proteome</keyword>
<evidence type="ECO:0000313" key="2">
    <source>
        <dbReference type="Proteomes" id="UP001162483"/>
    </source>
</evidence>
<dbReference type="Proteomes" id="UP001162483">
    <property type="component" value="Unassembled WGS sequence"/>
</dbReference>
<proteinExistence type="predicted"/>
<comment type="caution">
    <text evidence="1">The sequence shown here is derived from an EMBL/GenBank/DDBJ whole genome shotgun (WGS) entry which is preliminary data.</text>
</comment>
<reference evidence="1" key="1">
    <citation type="submission" date="2023-05" db="EMBL/GenBank/DDBJ databases">
        <authorList>
            <person name="Stuckert A."/>
        </authorList>
    </citation>
    <scope>NUCLEOTIDE SEQUENCE</scope>
</reference>
<evidence type="ECO:0000313" key="1">
    <source>
        <dbReference type="EMBL" id="CAI9601291.1"/>
    </source>
</evidence>
<name>A0ABN9G0S7_9NEOB</name>
<dbReference type="EMBL" id="CATNWA010017545">
    <property type="protein sequence ID" value="CAI9601291.1"/>
    <property type="molecule type" value="Genomic_DNA"/>
</dbReference>
<protein>
    <submittedName>
        <fullName evidence="1">Uncharacterized protein</fullName>
    </submittedName>
</protein>
<gene>
    <name evidence="1" type="ORF">SPARVUS_LOCUS12954317</name>
</gene>
<accession>A0ABN9G0S7</accession>